<protein>
    <submittedName>
        <fullName evidence="11">Uncharacterized protein</fullName>
    </submittedName>
</protein>
<dbReference type="PANTHER" id="PTHR11384:SF59">
    <property type="entry name" value="LYSOSOMAL COBALAMIN TRANSPORTER ABCD4"/>
    <property type="match status" value="1"/>
</dbReference>
<dbReference type="Pfam" id="PF00005">
    <property type="entry name" value="ABC_tran"/>
    <property type="match status" value="1"/>
</dbReference>
<dbReference type="InterPro" id="IPR003439">
    <property type="entry name" value="ABC_transporter-like_ATP-bd"/>
</dbReference>
<evidence type="ECO:0000256" key="6">
    <source>
        <dbReference type="ARBA" id="ARBA00022989"/>
    </source>
</evidence>
<dbReference type="PROSITE" id="PS50929">
    <property type="entry name" value="ABC_TM1F"/>
    <property type="match status" value="1"/>
</dbReference>
<feature type="transmembrane region" description="Helical" evidence="8">
    <location>
        <begin position="176"/>
        <end position="196"/>
    </location>
</feature>
<evidence type="ECO:0000313" key="12">
    <source>
        <dbReference type="Proteomes" id="UP001527925"/>
    </source>
</evidence>
<dbReference type="Gene3D" id="1.20.1560.10">
    <property type="entry name" value="ABC transporter type 1, transmembrane domain"/>
    <property type="match status" value="1"/>
</dbReference>
<dbReference type="PROSITE" id="PS50893">
    <property type="entry name" value="ABC_TRANSPORTER_2"/>
    <property type="match status" value="1"/>
</dbReference>
<evidence type="ECO:0000256" key="5">
    <source>
        <dbReference type="ARBA" id="ARBA00022840"/>
    </source>
</evidence>
<evidence type="ECO:0000259" key="10">
    <source>
        <dbReference type="PROSITE" id="PS50929"/>
    </source>
</evidence>
<feature type="transmembrane region" description="Helical" evidence="8">
    <location>
        <begin position="45"/>
        <end position="65"/>
    </location>
</feature>
<keyword evidence="3 8" id="KW-0812">Transmembrane</keyword>
<feature type="domain" description="ABC transporter" evidence="9">
    <location>
        <begin position="408"/>
        <end position="627"/>
    </location>
</feature>
<dbReference type="Gene3D" id="3.40.50.300">
    <property type="entry name" value="P-loop containing nucleotide triphosphate hydrolases"/>
    <property type="match status" value="1"/>
</dbReference>
<evidence type="ECO:0000256" key="8">
    <source>
        <dbReference type="SAM" id="Phobius"/>
    </source>
</evidence>
<dbReference type="SUPFAM" id="SSF90123">
    <property type="entry name" value="ABC transporter transmembrane region"/>
    <property type="match status" value="1"/>
</dbReference>
<feature type="domain" description="ABC transmembrane type-1" evidence="10">
    <location>
        <begin position="63"/>
        <end position="355"/>
    </location>
</feature>
<feature type="transmembrane region" description="Helical" evidence="8">
    <location>
        <begin position="101"/>
        <end position="126"/>
    </location>
</feature>
<comment type="similarity">
    <text evidence="1">Belongs to the ABC transporter superfamily. ABCD family. Peroxisomal fatty acyl CoA transporter (TC 3.A.1.203) subfamily.</text>
</comment>
<gene>
    <name evidence="11" type="ORF">HK105_203247</name>
</gene>
<dbReference type="SUPFAM" id="SSF52540">
    <property type="entry name" value="P-loop containing nucleoside triphosphate hydrolases"/>
    <property type="match status" value="1"/>
</dbReference>
<keyword evidence="7 8" id="KW-0472">Membrane</keyword>
<comment type="caution">
    <text evidence="11">The sequence shown here is derived from an EMBL/GenBank/DDBJ whole genome shotgun (WGS) entry which is preliminary data.</text>
</comment>
<evidence type="ECO:0000256" key="4">
    <source>
        <dbReference type="ARBA" id="ARBA00022741"/>
    </source>
</evidence>
<keyword evidence="2" id="KW-0813">Transport</keyword>
<evidence type="ECO:0000256" key="2">
    <source>
        <dbReference type="ARBA" id="ARBA00022448"/>
    </source>
</evidence>
<dbReference type="InterPro" id="IPR027417">
    <property type="entry name" value="P-loop_NTPase"/>
</dbReference>
<keyword evidence="5" id="KW-0067">ATP-binding</keyword>
<proteinExistence type="inferred from homology"/>
<keyword evidence="4" id="KW-0547">Nucleotide-binding</keyword>
<evidence type="ECO:0000256" key="3">
    <source>
        <dbReference type="ARBA" id="ARBA00022692"/>
    </source>
</evidence>
<feature type="transmembrane region" description="Helical" evidence="8">
    <location>
        <begin position="296"/>
        <end position="315"/>
    </location>
</feature>
<keyword evidence="12" id="KW-1185">Reference proteome</keyword>
<name>A0ABR4NCD2_9FUNG</name>
<evidence type="ECO:0000313" key="11">
    <source>
        <dbReference type="EMBL" id="KAL2917183.1"/>
    </source>
</evidence>
<dbReference type="InterPro" id="IPR036640">
    <property type="entry name" value="ABC1_TM_sf"/>
</dbReference>
<dbReference type="InterPro" id="IPR003593">
    <property type="entry name" value="AAA+_ATPase"/>
</dbReference>
<dbReference type="EMBL" id="JADGIZ020000012">
    <property type="protein sequence ID" value="KAL2917183.1"/>
    <property type="molecule type" value="Genomic_DNA"/>
</dbReference>
<dbReference type="PANTHER" id="PTHR11384">
    <property type="entry name" value="ATP-BINDING CASSETTE, SUB-FAMILY D MEMBER"/>
    <property type="match status" value="1"/>
</dbReference>
<dbReference type="InterPro" id="IPR050835">
    <property type="entry name" value="ABC_transporter_sub-D"/>
</dbReference>
<dbReference type="SMART" id="SM00382">
    <property type="entry name" value="AAA"/>
    <property type="match status" value="1"/>
</dbReference>
<feature type="transmembrane region" description="Helical" evidence="8">
    <location>
        <begin position="208"/>
        <end position="233"/>
    </location>
</feature>
<dbReference type="Proteomes" id="UP001527925">
    <property type="component" value="Unassembled WGS sequence"/>
</dbReference>
<accession>A0ABR4NCD2</accession>
<reference evidence="11 12" key="1">
    <citation type="submission" date="2023-09" db="EMBL/GenBank/DDBJ databases">
        <title>Pangenome analysis of Batrachochytrium dendrobatidis and related Chytrids.</title>
        <authorList>
            <person name="Yacoub M.N."/>
            <person name="Stajich J.E."/>
            <person name="James T.Y."/>
        </authorList>
    </citation>
    <scope>NUCLEOTIDE SEQUENCE [LARGE SCALE GENOMIC DNA]</scope>
    <source>
        <strain evidence="11 12">JEL0888</strain>
    </source>
</reference>
<evidence type="ECO:0000256" key="7">
    <source>
        <dbReference type="ARBA" id="ARBA00023136"/>
    </source>
</evidence>
<evidence type="ECO:0000259" key="9">
    <source>
        <dbReference type="PROSITE" id="PS50893"/>
    </source>
</evidence>
<dbReference type="InterPro" id="IPR011527">
    <property type="entry name" value="ABC1_TM_dom"/>
</dbReference>
<keyword evidence="6 8" id="KW-1133">Transmembrane helix</keyword>
<organism evidence="11 12">
    <name type="scientific">Polyrhizophydium stewartii</name>
    <dbReference type="NCBI Taxonomy" id="2732419"/>
    <lineage>
        <taxon>Eukaryota</taxon>
        <taxon>Fungi</taxon>
        <taxon>Fungi incertae sedis</taxon>
        <taxon>Chytridiomycota</taxon>
        <taxon>Chytridiomycota incertae sedis</taxon>
        <taxon>Chytridiomycetes</taxon>
        <taxon>Rhizophydiales</taxon>
        <taxon>Rhizophydiales incertae sedis</taxon>
        <taxon>Polyrhizophydium</taxon>
    </lineage>
</organism>
<sequence>MTETAAPAASGTTVVAKRFLKKGPFFNFNPIPGPTRRMLMRLGRLLGIMFGAHPLHSVVIPYVLLVGSNACYQYFVNDVFTQISAFYTVLGNKDKAGFNGVVLHCVWLFAVISIFIALNHLFAGWFSIRARRLLTKALHAGYAKDDLHLYQLDVARHDVDNPDQRMTQDMFNFIETVRFILENLVIVPGLIGWYTHRLLGIDNTIGPLINYVFFVGSLIVCRIAIHPLISIVYSREKAEGDFRYLHVRTRTNAEGIALIGGTERERTALDNSLETALSWQEKVVIFETPLKLVTTYVNYIGSIISYIAISISVFAGKYDDVAAADPFAVSTIISLNTSIALYLINQFTNITDLSDKIASLYGHTSRLGQLFEAIDEVNAAQKEKNAVRLASVTADINKDDGKAGDSDIQVRELSFSSPAGVSIMSHFNFTFRRGEHLLIMGPSGCGKSSFLRVLGGLWNSSETEDSSVVFPNPTHATVAFAPQNPYFVSDGSLRQQLAYPNGNGESISDEILRDVLRKAEIEYLLDREINGTLYPNQDGRVNKEFNLALSAGEQERLAIARILFQKPTYAFLDEPTANLPADMSARLFQRMFDEGITCIVVSHDVLPGFNRRLLFEHNEGVWVVQPL</sequence>
<dbReference type="Pfam" id="PF06472">
    <property type="entry name" value="ABC_membrane_2"/>
    <property type="match status" value="1"/>
</dbReference>
<evidence type="ECO:0000256" key="1">
    <source>
        <dbReference type="ARBA" id="ARBA00008575"/>
    </source>
</evidence>